<organism evidence="2 3">
    <name type="scientific">Grifola frondosa</name>
    <name type="common">Maitake</name>
    <name type="synonym">Polyporus frondosus</name>
    <dbReference type="NCBI Taxonomy" id="5627"/>
    <lineage>
        <taxon>Eukaryota</taxon>
        <taxon>Fungi</taxon>
        <taxon>Dikarya</taxon>
        <taxon>Basidiomycota</taxon>
        <taxon>Agaricomycotina</taxon>
        <taxon>Agaricomycetes</taxon>
        <taxon>Polyporales</taxon>
        <taxon>Grifolaceae</taxon>
        <taxon>Grifola</taxon>
    </lineage>
</organism>
<dbReference type="Proteomes" id="UP000092993">
    <property type="component" value="Unassembled WGS sequence"/>
</dbReference>
<dbReference type="OMA" id="LMIALMH"/>
<accession>A0A1C7LUC2</accession>
<evidence type="ECO:0000313" key="2">
    <source>
        <dbReference type="EMBL" id="OBZ68242.1"/>
    </source>
</evidence>
<feature type="region of interest" description="Disordered" evidence="1">
    <location>
        <begin position="175"/>
        <end position="236"/>
    </location>
</feature>
<keyword evidence="3" id="KW-1185">Reference proteome</keyword>
<name>A0A1C7LUC2_GRIFR</name>
<sequence>MSSVVVESISAATIAVKSSLAEIRGNFSASQSLSLETVAEPINANIYLSNNGDYTQPTYLRLNTGNSELNANISVYLPSNAKKHHNRSQNFVAHAETFNAPLSIRLVHDPESIPAAILLHAESNLGNAVVSVDRHFSGTFDVATMFAAAEVLYSNNTSLDNDSGNSSSQLDMMMNNILDSGDGDDDSDDSGTPSPSSNSSRCLEYDLISDSRMSGWIGTPPRPTPSGRHGLNGQGHIGVVSSLNSAQLVLEP</sequence>
<evidence type="ECO:0000313" key="3">
    <source>
        <dbReference type="Proteomes" id="UP000092993"/>
    </source>
</evidence>
<dbReference type="STRING" id="5627.A0A1C7LUC2"/>
<evidence type="ECO:0000256" key="1">
    <source>
        <dbReference type="SAM" id="MobiDB-lite"/>
    </source>
</evidence>
<comment type="caution">
    <text evidence="2">The sequence shown here is derived from an EMBL/GenBank/DDBJ whole genome shotgun (WGS) entry which is preliminary data.</text>
</comment>
<gene>
    <name evidence="2" type="ORF">A0H81_11752</name>
</gene>
<feature type="compositionally biased region" description="Low complexity" evidence="1">
    <location>
        <begin position="190"/>
        <end position="200"/>
    </location>
</feature>
<dbReference type="AlphaFoldDB" id="A0A1C7LUC2"/>
<reference evidence="2 3" key="1">
    <citation type="submission" date="2016-03" db="EMBL/GenBank/DDBJ databases">
        <title>Whole genome sequencing of Grifola frondosa 9006-11.</title>
        <authorList>
            <person name="Min B."/>
            <person name="Park H."/>
            <person name="Kim J.-G."/>
            <person name="Cho H."/>
            <person name="Oh Y.-L."/>
            <person name="Kong W.-S."/>
            <person name="Choi I.-G."/>
        </authorList>
    </citation>
    <scope>NUCLEOTIDE SEQUENCE [LARGE SCALE GENOMIC DNA]</scope>
    <source>
        <strain evidence="2 3">9006-11</strain>
    </source>
</reference>
<protein>
    <submittedName>
        <fullName evidence="2">Uncharacterized protein</fullName>
    </submittedName>
</protein>
<dbReference type="OrthoDB" id="3233661at2759"/>
<dbReference type="EMBL" id="LUGG01000022">
    <property type="protein sequence ID" value="OBZ68242.1"/>
    <property type="molecule type" value="Genomic_DNA"/>
</dbReference>
<proteinExistence type="predicted"/>